<evidence type="ECO:0000256" key="3">
    <source>
        <dbReference type="ARBA" id="ARBA00023186"/>
    </source>
</evidence>
<proteinExistence type="predicted"/>
<dbReference type="SUPFAM" id="SSF55008">
    <property type="entry name" value="HMA, heavy metal-associated domain"/>
    <property type="match status" value="1"/>
</dbReference>
<protein>
    <submittedName>
        <fullName evidence="5">Copper chaperone CopZ</fullName>
    </submittedName>
</protein>
<dbReference type="Proteomes" id="UP001310386">
    <property type="component" value="Unassembled WGS sequence"/>
</dbReference>
<dbReference type="PRINTS" id="PR00944">
    <property type="entry name" value="CUEXPORT"/>
</dbReference>
<dbReference type="InterPro" id="IPR036163">
    <property type="entry name" value="HMA_dom_sf"/>
</dbReference>
<dbReference type="CDD" id="cd00371">
    <property type="entry name" value="HMA"/>
    <property type="match status" value="1"/>
</dbReference>
<evidence type="ECO:0000259" key="4">
    <source>
        <dbReference type="PROSITE" id="PS50846"/>
    </source>
</evidence>
<evidence type="ECO:0000313" key="6">
    <source>
        <dbReference type="Proteomes" id="UP001310386"/>
    </source>
</evidence>
<feature type="domain" description="HMA" evidence="4">
    <location>
        <begin position="2"/>
        <end position="66"/>
    </location>
</feature>
<sequence>MRNVTLQVEGMSCGHCVKAVEGAMKEIGASGKVDLAAKTVAVEYDESKITLEQIKEAIEDQGYEVKQ</sequence>
<dbReference type="InterPro" id="IPR006121">
    <property type="entry name" value="HMA_dom"/>
</dbReference>
<dbReference type="PROSITE" id="PS50846">
    <property type="entry name" value="HMA_2"/>
    <property type="match status" value="1"/>
</dbReference>
<dbReference type="EMBL" id="JAYJLD010000015">
    <property type="protein sequence ID" value="MEB3102318.1"/>
    <property type="molecule type" value="Genomic_DNA"/>
</dbReference>
<reference evidence="5" key="1">
    <citation type="submission" date="2023-12" db="EMBL/GenBank/DDBJ databases">
        <title>Fervidustalea candida gen. nov., sp. nov., a novel member of the family Paenibacillaceae isolated from a geothermal area.</title>
        <authorList>
            <person name="Li W.-J."/>
            <person name="Jiao J.-Y."/>
            <person name="Chen Y."/>
        </authorList>
    </citation>
    <scope>NUCLEOTIDE SEQUENCE</scope>
    <source>
        <strain evidence="5">SYSU GA230002</strain>
    </source>
</reference>
<dbReference type="NCBIfam" id="TIGR00003">
    <property type="entry name" value="copper ion binding protein"/>
    <property type="match status" value="1"/>
</dbReference>
<dbReference type="InterPro" id="IPR000428">
    <property type="entry name" value="Cu-bd"/>
</dbReference>
<dbReference type="NCBIfam" id="NF033795">
    <property type="entry name" value="chaper_CopZ_Bs"/>
    <property type="match status" value="1"/>
</dbReference>
<evidence type="ECO:0000256" key="2">
    <source>
        <dbReference type="ARBA" id="ARBA00022490"/>
    </source>
</evidence>
<keyword evidence="3" id="KW-0143">Chaperone</keyword>
<gene>
    <name evidence="5" type="primary">copZ</name>
    <name evidence="5" type="ORF">VF724_11660</name>
</gene>
<evidence type="ECO:0000313" key="5">
    <source>
        <dbReference type="EMBL" id="MEB3102318.1"/>
    </source>
</evidence>
<dbReference type="RefSeq" id="WP_371754437.1">
    <property type="nucleotide sequence ID" value="NZ_JAYJLD010000015.1"/>
</dbReference>
<dbReference type="InterPro" id="IPR006122">
    <property type="entry name" value="HMA_Cu_ion-bd"/>
</dbReference>
<organism evidence="5 6">
    <name type="scientific">Ferviditalea candida</name>
    <dbReference type="NCBI Taxonomy" id="3108399"/>
    <lineage>
        <taxon>Bacteria</taxon>
        <taxon>Bacillati</taxon>
        <taxon>Bacillota</taxon>
        <taxon>Bacilli</taxon>
        <taxon>Bacillales</taxon>
        <taxon>Paenibacillaceae</taxon>
        <taxon>Ferviditalea</taxon>
    </lineage>
</organism>
<accession>A0ABU5ZJF5</accession>
<dbReference type="Gene3D" id="3.30.70.100">
    <property type="match status" value="1"/>
</dbReference>
<comment type="subcellular location">
    <subcellularLocation>
        <location evidence="1">Cytoplasm</location>
    </subcellularLocation>
</comment>
<comment type="caution">
    <text evidence="5">The sequence shown here is derived from an EMBL/GenBank/DDBJ whole genome shotgun (WGS) entry which is preliminary data.</text>
</comment>
<dbReference type="Pfam" id="PF00403">
    <property type="entry name" value="HMA"/>
    <property type="match status" value="1"/>
</dbReference>
<keyword evidence="6" id="KW-1185">Reference proteome</keyword>
<evidence type="ECO:0000256" key="1">
    <source>
        <dbReference type="ARBA" id="ARBA00004496"/>
    </source>
</evidence>
<keyword evidence="2" id="KW-0963">Cytoplasm</keyword>
<name>A0ABU5ZJF5_9BACL</name>
<dbReference type="InterPro" id="IPR049740">
    <property type="entry name" value="CopZ"/>
</dbReference>